<keyword evidence="3" id="KW-0479">Metal-binding</keyword>
<dbReference type="PROSITE" id="PS51981">
    <property type="entry name" value="ZF_RZ"/>
    <property type="match status" value="1"/>
</dbReference>
<dbReference type="InterPro" id="IPR027417">
    <property type="entry name" value="P-loop_NTPase"/>
</dbReference>
<dbReference type="Proteomes" id="UP000039865">
    <property type="component" value="Unassembled WGS sequence"/>
</dbReference>
<keyword evidence="10" id="KW-1185">Reference proteome</keyword>
<dbReference type="PANTHER" id="PTHR10887">
    <property type="entry name" value="DNA2/NAM7 HELICASE FAMILY"/>
    <property type="match status" value="1"/>
</dbReference>
<reference evidence="9 10" key="1">
    <citation type="submission" date="2014-06" db="EMBL/GenBank/DDBJ databases">
        <authorList>
            <person name="Swart Estienne"/>
        </authorList>
    </citation>
    <scope>NUCLEOTIDE SEQUENCE [LARGE SCALE GENOMIC DNA]</scope>
    <source>
        <strain evidence="9 10">130c</strain>
    </source>
</reference>
<evidence type="ECO:0000256" key="3">
    <source>
        <dbReference type="ARBA" id="ARBA00022723"/>
    </source>
</evidence>
<dbReference type="Pfam" id="PF13087">
    <property type="entry name" value="AAA_12"/>
    <property type="match status" value="1"/>
</dbReference>
<dbReference type="GO" id="GO:0005737">
    <property type="term" value="C:cytoplasm"/>
    <property type="evidence" value="ECO:0007669"/>
    <property type="project" value="UniProtKB-SubCell"/>
</dbReference>
<evidence type="ECO:0000256" key="5">
    <source>
        <dbReference type="ARBA" id="ARBA00022833"/>
    </source>
</evidence>
<dbReference type="Pfam" id="PF20173">
    <property type="entry name" value="ZnF_RZ-type"/>
    <property type="match status" value="1"/>
</dbReference>
<evidence type="ECO:0000259" key="8">
    <source>
        <dbReference type="PROSITE" id="PS51981"/>
    </source>
</evidence>
<dbReference type="GO" id="GO:0008270">
    <property type="term" value="F:zinc ion binding"/>
    <property type="evidence" value="ECO:0007669"/>
    <property type="project" value="UniProtKB-KW"/>
</dbReference>
<dbReference type="InterPro" id="IPR046439">
    <property type="entry name" value="ZF_RZ_dom"/>
</dbReference>
<accession>A0A078AZK4</accession>
<dbReference type="GO" id="GO:0002376">
    <property type="term" value="P:immune system process"/>
    <property type="evidence" value="ECO:0007669"/>
    <property type="project" value="UniProtKB-KW"/>
</dbReference>
<dbReference type="GO" id="GO:0031380">
    <property type="term" value="C:nuclear RNA-directed RNA polymerase complex"/>
    <property type="evidence" value="ECO:0007669"/>
    <property type="project" value="TreeGrafter"/>
</dbReference>
<dbReference type="InterPro" id="IPR047187">
    <property type="entry name" value="SF1_C_Upf1"/>
</dbReference>
<evidence type="ECO:0000256" key="6">
    <source>
        <dbReference type="ARBA" id="ARBA00022859"/>
    </source>
</evidence>
<dbReference type="AlphaFoldDB" id="A0A078AZK4"/>
<proteinExistence type="predicted"/>
<evidence type="ECO:0000256" key="4">
    <source>
        <dbReference type="ARBA" id="ARBA00022771"/>
    </source>
</evidence>
<dbReference type="InParanoid" id="A0A078AZK4"/>
<feature type="domain" description="RZ-type" evidence="8">
    <location>
        <begin position="851"/>
        <end position="923"/>
    </location>
</feature>
<evidence type="ECO:0000256" key="2">
    <source>
        <dbReference type="ARBA" id="ARBA00022490"/>
    </source>
</evidence>
<name>A0A078AZK4_STYLE</name>
<dbReference type="InterPro" id="IPR045055">
    <property type="entry name" value="DNA2/NAM7-like"/>
</dbReference>
<keyword evidence="2" id="KW-0963">Cytoplasm</keyword>
<comment type="subcellular location">
    <subcellularLocation>
        <location evidence="1">Cytoplasm</location>
    </subcellularLocation>
</comment>
<dbReference type="OrthoDB" id="2423195at2759"/>
<evidence type="ECO:0000313" key="10">
    <source>
        <dbReference type="Proteomes" id="UP000039865"/>
    </source>
</evidence>
<dbReference type="PANTHER" id="PTHR10887:SF341">
    <property type="entry name" value="NFX1-TYPE ZINC FINGER-CONTAINING PROTEIN 1"/>
    <property type="match status" value="1"/>
</dbReference>
<gene>
    <name evidence="9" type="primary">Contig10248.g10937</name>
    <name evidence="9" type="ORF">STYLEM_15729</name>
</gene>
<evidence type="ECO:0000313" key="9">
    <source>
        <dbReference type="EMBL" id="CDW86632.1"/>
    </source>
</evidence>
<dbReference type="GO" id="GO:0004386">
    <property type="term" value="F:helicase activity"/>
    <property type="evidence" value="ECO:0007669"/>
    <property type="project" value="InterPro"/>
</dbReference>
<dbReference type="InterPro" id="IPR041677">
    <property type="entry name" value="DNA2/NAM7_AAA_11"/>
</dbReference>
<protein>
    <recommendedName>
        <fullName evidence="8">RZ-type domain-containing protein</fullName>
    </recommendedName>
</protein>
<dbReference type="InterPro" id="IPR041679">
    <property type="entry name" value="DNA2/NAM7-like_C"/>
</dbReference>
<keyword evidence="7" id="KW-0175">Coiled coil</keyword>
<organism evidence="9 10">
    <name type="scientific">Stylonychia lemnae</name>
    <name type="common">Ciliate</name>
    <dbReference type="NCBI Taxonomy" id="5949"/>
    <lineage>
        <taxon>Eukaryota</taxon>
        <taxon>Sar</taxon>
        <taxon>Alveolata</taxon>
        <taxon>Ciliophora</taxon>
        <taxon>Intramacronucleata</taxon>
        <taxon>Spirotrichea</taxon>
        <taxon>Stichotrichia</taxon>
        <taxon>Sporadotrichida</taxon>
        <taxon>Oxytrichidae</taxon>
        <taxon>Stylonychinae</taxon>
        <taxon>Stylonychia</taxon>
    </lineage>
</organism>
<dbReference type="SUPFAM" id="SSF52540">
    <property type="entry name" value="P-loop containing nucleoside triphosphate hydrolases"/>
    <property type="match status" value="1"/>
</dbReference>
<dbReference type="CDD" id="cd18808">
    <property type="entry name" value="SF1_C_Upf1"/>
    <property type="match status" value="1"/>
</dbReference>
<keyword evidence="6" id="KW-0391">Immunity</keyword>
<keyword evidence="5" id="KW-0862">Zinc</keyword>
<evidence type="ECO:0000256" key="1">
    <source>
        <dbReference type="ARBA" id="ARBA00004496"/>
    </source>
</evidence>
<evidence type="ECO:0000256" key="7">
    <source>
        <dbReference type="SAM" id="Coils"/>
    </source>
</evidence>
<dbReference type="EMBL" id="CCKQ01014836">
    <property type="protein sequence ID" value="CDW86632.1"/>
    <property type="molecule type" value="Genomic_DNA"/>
</dbReference>
<dbReference type="GO" id="GO:0031048">
    <property type="term" value="P:regulatory ncRNA-mediated heterochromatin formation"/>
    <property type="evidence" value="ECO:0007669"/>
    <property type="project" value="TreeGrafter"/>
</dbReference>
<dbReference type="Pfam" id="PF13086">
    <property type="entry name" value="AAA_11"/>
    <property type="match status" value="1"/>
</dbReference>
<feature type="coiled-coil region" evidence="7">
    <location>
        <begin position="716"/>
        <end position="754"/>
    </location>
</feature>
<sequence length="948" mass="109924">MQEIRYMKQKYLNLSRLFSSNFTSDFFKGLVSQMECIRRGQQLGSTTKLNNKDFPLFDQRIERRWQLNNYYADPYDSSSFKEISQLIQSYKIKYHRKKCLQSITYCQAIQRADIVAMTTTGCAKNSELLRDVNFPIVIVEEAAEVFEGHILTALSQKTEHLVLIGDHQQLRPSPAVYEMEKQYNLHMSMFERLVKNDFEYTTLTNQRRMRPEISKMIRFLYPSLTDDYKVKGYPAIKGLDKNVFFMNHNQFESEDDGLSSKLNKFEAEIIIKFSNYLIQQNYKPTQITVLSLYQGQSFYIKKLVKQQYHKDDPINQIKVVTVDNFQGEENDIVILSLVRSNAQNNIGYLKVSNRVCVALSRAKISKQLQKEDVQKIVILDYLVVTNVKDFATIMRQQKQTKLDMINKNVQSYAKEQIHVVIFVKVNALNVHKNFQTVQRIFKSKWANVDILIPSNVLKDILPSANLNAIQLKIVDIFAQKYVHLIVLKRNVQNMQIRSYPLVSMLLNQNALRILLILNKKMDAINNVVKFQNVDILAQKIVENARKTIFMVIVIKNARESYSVVINAKITVLKIAVLALLNVKLNVKKCHEPCNRKICDQSCQKLLQCGHPCLGLCGDKCPNVCRQCNPNHETFEIFFGPEDDEQSRFVEIDCGHIFESTSLDYWINQKDKEEVKDDDLNQNNATFVKFPECPRCKQSIRKCSRYQNRINSVLNDINILKLKIQDQQHQLQSKENSLKQAYEQLKNLLKECTKHYVIEGMPILEEWMKKLSIPKKTSIALHNLERKLLLIQLLISYFKYLSQVQWQMVIQNNNLEKKCLKYIKDLKSKKFVVSDDFLEKCKLLAGKVDKSMNFKDFIQSLGKAIGISGGKWFKCKNGHYYAIGDCGGAMEKARCPECQEVIGGSNHQLAAGNQHAREIDSSSRPAWDPHGFDQRVLNGEVNLENFLQD</sequence>
<dbReference type="Gene3D" id="3.40.50.300">
    <property type="entry name" value="P-loop containing nucleotide triphosphate hydrolases"/>
    <property type="match status" value="2"/>
</dbReference>
<keyword evidence="4" id="KW-0863">Zinc-finger</keyword>